<dbReference type="InterPro" id="IPR022880">
    <property type="entry name" value="DNApol_IV"/>
</dbReference>
<keyword evidence="18" id="KW-0234">DNA repair</keyword>
<dbReference type="PANTHER" id="PTHR11076:SF33">
    <property type="entry name" value="DNA POLYMERASE KAPPA"/>
    <property type="match status" value="1"/>
</dbReference>
<accession>A0AAE0UP85</accession>
<keyword evidence="26" id="KW-1185">Reference proteome</keyword>
<dbReference type="PROSITE" id="PS50017">
    <property type="entry name" value="DEATH_DOMAIN"/>
    <property type="match status" value="1"/>
</dbReference>
<evidence type="ECO:0000256" key="15">
    <source>
        <dbReference type="ARBA" id="ARBA00022842"/>
    </source>
</evidence>
<evidence type="ECO:0000256" key="6">
    <source>
        <dbReference type="ARBA" id="ARBA00022457"/>
    </source>
</evidence>
<dbReference type="GO" id="GO:0042276">
    <property type="term" value="P:error-prone translesion synthesis"/>
    <property type="evidence" value="ECO:0007669"/>
    <property type="project" value="TreeGrafter"/>
</dbReference>
<dbReference type="FunFam" id="3.40.1170.60:FF:000002">
    <property type="entry name" value="Polymerase (DNA directed) kappa"/>
    <property type="match status" value="1"/>
</dbReference>
<dbReference type="Gene3D" id="3.30.160.60">
    <property type="entry name" value="Classic Zinc Finger"/>
    <property type="match status" value="1"/>
</dbReference>
<dbReference type="Gene3D" id="1.10.533.10">
    <property type="entry name" value="Death Domain, Fas"/>
    <property type="match status" value="1"/>
</dbReference>
<dbReference type="Gene3D" id="3.30.1490.100">
    <property type="entry name" value="DNA polymerase, Y-family, little finger domain"/>
    <property type="match status" value="1"/>
</dbReference>
<dbReference type="InterPro" id="IPR036770">
    <property type="entry name" value="Ankyrin_rpt-contain_sf"/>
</dbReference>
<evidence type="ECO:0000259" key="24">
    <source>
        <dbReference type="PROSITE" id="PS50173"/>
    </source>
</evidence>
<comment type="caution">
    <text evidence="25">The sequence shown here is derived from an EMBL/GenBank/DDBJ whole genome shotgun (WGS) entry which is preliminary data.</text>
</comment>
<feature type="repeat" description="ANK" evidence="21">
    <location>
        <begin position="721"/>
        <end position="753"/>
    </location>
</feature>
<evidence type="ECO:0000256" key="22">
    <source>
        <dbReference type="SAM" id="Coils"/>
    </source>
</evidence>
<reference evidence="25" key="1">
    <citation type="submission" date="2023-06" db="EMBL/GenBank/DDBJ databases">
        <title>Male Hemibagrus guttatus genome.</title>
        <authorList>
            <person name="Bian C."/>
        </authorList>
    </citation>
    <scope>NUCLEOTIDE SEQUENCE</scope>
    <source>
        <strain evidence="25">Male_cb2023</strain>
        <tissue evidence="25">Muscle</tissue>
    </source>
</reference>
<dbReference type="GO" id="GO:0005634">
    <property type="term" value="C:nucleus"/>
    <property type="evidence" value="ECO:0007669"/>
    <property type="project" value="UniProtKB-SubCell"/>
</dbReference>
<evidence type="ECO:0000256" key="16">
    <source>
        <dbReference type="ARBA" id="ARBA00022932"/>
    </source>
</evidence>
<keyword evidence="6" id="KW-0515">Mutator protein</keyword>
<evidence type="ECO:0000256" key="10">
    <source>
        <dbReference type="ARBA" id="ARBA00022705"/>
    </source>
</evidence>
<evidence type="ECO:0000256" key="13">
    <source>
        <dbReference type="ARBA" id="ARBA00022771"/>
    </source>
</evidence>
<dbReference type="AlphaFoldDB" id="A0AAE0UP85"/>
<dbReference type="Pfam" id="PF11799">
    <property type="entry name" value="IMS_C"/>
    <property type="match status" value="1"/>
</dbReference>
<keyword evidence="19" id="KW-0539">Nucleus</keyword>
<evidence type="ECO:0000256" key="14">
    <source>
        <dbReference type="ARBA" id="ARBA00022833"/>
    </source>
</evidence>
<dbReference type="PROSITE" id="PS50088">
    <property type="entry name" value="ANK_REPEAT"/>
    <property type="match status" value="7"/>
</dbReference>
<dbReference type="SUPFAM" id="SSF100879">
    <property type="entry name" value="Lesion bypass DNA polymerase (Y-family), little finger domain"/>
    <property type="match status" value="1"/>
</dbReference>
<evidence type="ECO:0000256" key="7">
    <source>
        <dbReference type="ARBA" id="ARBA00022634"/>
    </source>
</evidence>
<keyword evidence="14" id="KW-0862">Zinc</keyword>
<evidence type="ECO:0000256" key="5">
    <source>
        <dbReference type="ARBA" id="ARBA00016178"/>
    </source>
</evidence>
<evidence type="ECO:0000256" key="18">
    <source>
        <dbReference type="ARBA" id="ARBA00023204"/>
    </source>
</evidence>
<dbReference type="PROSITE" id="PS50173">
    <property type="entry name" value="UMUC"/>
    <property type="match status" value="1"/>
</dbReference>
<dbReference type="InterPro" id="IPR000488">
    <property type="entry name" value="Death_dom"/>
</dbReference>
<evidence type="ECO:0000256" key="9">
    <source>
        <dbReference type="ARBA" id="ARBA00022695"/>
    </source>
</evidence>
<dbReference type="InterPro" id="IPR043502">
    <property type="entry name" value="DNA/RNA_pol_sf"/>
</dbReference>
<dbReference type="InterPro" id="IPR017961">
    <property type="entry name" value="DNA_pol_Y-fam_little_finger"/>
</dbReference>
<dbReference type="Gene3D" id="3.30.70.270">
    <property type="match status" value="1"/>
</dbReference>
<name>A0AAE0UP85_9TELE</name>
<keyword evidence="21" id="KW-0040">ANK repeat</keyword>
<dbReference type="Gene3D" id="1.25.40.20">
    <property type="entry name" value="Ankyrin repeat-containing domain"/>
    <property type="match status" value="3"/>
</dbReference>
<dbReference type="Proteomes" id="UP001274896">
    <property type="component" value="Unassembled WGS sequence"/>
</dbReference>
<dbReference type="GO" id="GO:0003684">
    <property type="term" value="F:damaged DNA binding"/>
    <property type="evidence" value="ECO:0007669"/>
    <property type="project" value="InterPro"/>
</dbReference>
<dbReference type="SMART" id="SM00734">
    <property type="entry name" value="ZnF_Rad18"/>
    <property type="match status" value="1"/>
</dbReference>
<comment type="cofactor">
    <cofactor evidence="1">
        <name>Mg(2+)</name>
        <dbReference type="ChEBI" id="CHEBI:18420"/>
    </cofactor>
</comment>
<comment type="similarity">
    <text evidence="3">Belongs to the DNA polymerase type-Y family.</text>
</comment>
<evidence type="ECO:0000313" key="26">
    <source>
        <dbReference type="Proteomes" id="UP001274896"/>
    </source>
</evidence>
<dbReference type="PANTHER" id="PTHR11076">
    <property type="entry name" value="DNA REPAIR POLYMERASE UMUC / TRANSFERASE FAMILY MEMBER"/>
    <property type="match status" value="1"/>
</dbReference>
<dbReference type="CDD" id="cd03586">
    <property type="entry name" value="PolY_Pol_IV_kappa"/>
    <property type="match status" value="1"/>
</dbReference>
<evidence type="ECO:0000256" key="4">
    <source>
        <dbReference type="ARBA" id="ARBA00012417"/>
    </source>
</evidence>
<comment type="subcellular location">
    <subcellularLocation>
        <location evidence="2">Nucleus</location>
    </subcellularLocation>
</comment>
<keyword evidence="22" id="KW-0175">Coiled coil</keyword>
<evidence type="ECO:0000256" key="3">
    <source>
        <dbReference type="ARBA" id="ARBA00010945"/>
    </source>
</evidence>
<keyword evidence="10" id="KW-0235">DNA replication</keyword>
<dbReference type="InterPro" id="IPR011029">
    <property type="entry name" value="DEATH-like_dom_sf"/>
</dbReference>
<dbReference type="InterPro" id="IPR036775">
    <property type="entry name" value="DNA_pol_Y-fam_lit_finger_sf"/>
</dbReference>
<keyword evidence="8" id="KW-0808">Transferase</keyword>
<organism evidence="25 26">
    <name type="scientific">Hemibagrus guttatus</name>
    <dbReference type="NCBI Taxonomy" id="175788"/>
    <lineage>
        <taxon>Eukaryota</taxon>
        <taxon>Metazoa</taxon>
        <taxon>Chordata</taxon>
        <taxon>Craniata</taxon>
        <taxon>Vertebrata</taxon>
        <taxon>Euteleostomi</taxon>
        <taxon>Actinopterygii</taxon>
        <taxon>Neopterygii</taxon>
        <taxon>Teleostei</taxon>
        <taxon>Ostariophysi</taxon>
        <taxon>Siluriformes</taxon>
        <taxon>Bagridae</taxon>
        <taxon>Hemibagrus</taxon>
    </lineage>
</organism>
<feature type="repeat" description="ANK" evidence="21">
    <location>
        <begin position="754"/>
        <end position="786"/>
    </location>
</feature>
<feature type="repeat" description="ANK" evidence="21">
    <location>
        <begin position="858"/>
        <end position="880"/>
    </location>
</feature>
<protein>
    <recommendedName>
        <fullName evidence="5">DNA polymerase kappa</fullName>
        <ecNumber evidence="4">2.7.7.7</ecNumber>
    </recommendedName>
</protein>
<keyword evidence="16" id="KW-0239">DNA-directed DNA polymerase</keyword>
<evidence type="ECO:0000256" key="20">
    <source>
        <dbReference type="ARBA" id="ARBA00049244"/>
    </source>
</evidence>
<evidence type="ECO:0000256" key="19">
    <source>
        <dbReference type="ARBA" id="ARBA00023242"/>
    </source>
</evidence>
<dbReference type="PROSITE" id="PS50297">
    <property type="entry name" value="ANK_REP_REGION"/>
    <property type="match status" value="5"/>
</dbReference>
<dbReference type="GO" id="GO:0003887">
    <property type="term" value="F:DNA-directed DNA polymerase activity"/>
    <property type="evidence" value="ECO:0007669"/>
    <property type="project" value="UniProtKB-KW"/>
</dbReference>
<dbReference type="Pfam" id="PF11798">
    <property type="entry name" value="IMS_HHH"/>
    <property type="match status" value="1"/>
</dbReference>
<dbReference type="SMART" id="SM00248">
    <property type="entry name" value="ANK"/>
    <property type="match status" value="10"/>
</dbReference>
<evidence type="ECO:0000256" key="21">
    <source>
        <dbReference type="PROSITE-ProRule" id="PRU00023"/>
    </source>
</evidence>
<dbReference type="GO" id="GO:0006260">
    <property type="term" value="P:DNA replication"/>
    <property type="evidence" value="ECO:0007669"/>
    <property type="project" value="UniProtKB-KW"/>
</dbReference>
<dbReference type="FunFam" id="3.30.1490.100:FF:000005">
    <property type="entry name" value="DNA polymerase kappa"/>
    <property type="match status" value="1"/>
</dbReference>
<feature type="repeat" description="ANK" evidence="21">
    <location>
        <begin position="924"/>
        <end position="956"/>
    </location>
</feature>
<proteinExistence type="inferred from homology"/>
<feature type="repeat" description="ANK" evidence="21">
    <location>
        <begin position="990"/>
        <end position="1022"/>
    </location>
</feature>
<evidence type="ECO:0000256" key="17">
    <source>
        <dbReference type="ARBA" id="ARBA00023125"/>
    </source>
</evidence>
<dbReference type="EMBL" id="JAUCMX010000021">
    <property type="protein sequence ID" value="KAK3514589.1"/>
    <property type="molecule type" value="Genomic_DNA"/>
</dbReference>
<evidence type="ECO:0000313" key="25">
    <source>
        <dbReference type="EMBL" id="KAK3514589.1"/>
    </source>
</evidence>
<evidence type="ECO:0000256" key="1">
    <source>
        <dbReference type="ARBA" id="ARBA00001946"/>
    </source>
</evidence>
<feature type="repeat" description="ANK" evidence="21">
    <location>
        <begin position="957"/>
        <end position="989"/>
    </location>
</feature>
<dbReference type="HAMAP" id="MF_01113">
    <property type="entry name" value="DNApol_IV"/>
    <property type="match status" value="1"/>
</dbReference>
<dbReference type="GO" id="GO:0008270">
    <property type="term" value="F:zinc ion binding"/>
    <property type="evidence" value="ECO:0007669"/>
    <property type="project" value="UniProtKB-KW"/>
</dbReference>
<dbReference type="FunFam" id="3.30.70.270:FF:000151">
    <property type="entry name" value="Polymerase (DNA directed) kappa"/>
    <property type="match status" value="1"/>
</dbReference>
<keyword evidence="17" id="KW-0238">DNA-binding</keyword>
<feature type="domain" description="UmuC" evidence="24">
    <location>
        <begin position="97"/>
        <end position="329"/>
    </location>
</feature>
<dbReference type="InterPro" id="IPR002110">
    <property type="entry name" value="Ankyrin_rpt"/>
</dbReference>
<dbReference type="SUPFAM" id="SSF56672">
    <property type="entry name" value="DNA/RNA polymerases"/>
    <property type="match status" value="1"/>
</dbReference>
<keyword evidence="12" id="KW-0227">DNA damage</keyword>
<dbReference type="Gene3D" id="1.10.150.20">
    <property type="entry name" value="5' to 3' exonuclease, C-terminal subdomain"/>
    <property type="match status" value="1"/>
</dbReference>
<dbReference type="Pfam" id="PF12796">
    <property type="entry name" value="Ank_2"/>
    <property type="match status" value="4"/>
</dbReference>
<dbReference type="InterPro" id="IPR043128">
    <property type="entry name" value="Rev_trsase/Diguanyl_cyclase"/>
</dbReference>
<dbReference type="InterPro" id="IPR001126">
    <property type="entry name" value="UmuC"/>
</dbReference>
<evidence type="ECO:0000256" key="12">
    <source>
        <dbReference type="ARBA" id="ARBA00022763"/>
    </source>
</evidence>
<evidence type="ECO:0000256" key="8">
    <source>
        <dbReference type="ARBA" id="ARBA00022679"/>
    </source>
</evidence>
<dbReference type="GO" id="GO:0006281">
    <property type="term" value="P:DNA repair"/>
    <property type="evidence" value="ECO:0007669"/>
    <property type="project" value="UniProtKB-KW"/>
</dbReference>
<dbReference type="InterPro" id="IPR024728">
    <property type="entry name" value="PolY_HhH_motif"/>
</dbReference>
<dbReference type="FunFam" id="1.10.150.810:FF:000001">
    <property type="entry name" value="DNA polymerase kappa"/>
    <property type="match status" value="1"/>
</dbReference>
<keyword evidence="9" id="KW-0548">Nucleotidyltransferase</keyword>
<comment type="catalytic activity">
    <reaction evidence="20">
        <text>DNA(n) + a 2'-deoxyribonucleoside 5'-triphosphate = DNA(n+1) + diphosphate</text>
        <dbReference type="Rhea" id="RHEA:22508"/>
        <dbReference type="Rhea" id="RHEA-COMP:17339"/>
        <dbReference type="Rhea" id="RHEA-COMP:17340"/>
        <dbReference type="ChEBI" id="CHEBI:33019"/>
        <dbReference type="ChEBI" id="CHEBI:61560"/>
        <dbReference type="ChEBI" id="CHEBI:173112"/>
        <dbReference type="EC" id="2.7.7.7"/>
    </reaction>
</comment>
<dbReference type="PRINTS" id="PR01415">
    <property type="entry name" value="ANKYRIN"/>
</dbReference>
<feature type="coiled-coil region" evidence="22">
    <location>
        <begin position="61"/>
        <end position="93"/>
    </location>
</feature>
<dbReference type="CDD" id="cd01670">
    <property type="entry name" value="Death"/>
    <property type="match status" value="1"/>
</dbReference>
<evidence type="ECO:0000259" key="23">
    <source>
        <dbReference type="PROSITE" id="PS50017"/>
    </source>
</evidence>
<evidence type="ECO:0000256" key="2">
    <source>
        <dbReference type="ARBA" id="ARBA00004123"/>
    </source>
</evidence>
<feature type="repeat" description="ANK" evidence="21">
    <location>
        <begin position="891"/>
        <end position="923"/>
    </location>
</feature>
<dbReference type="Gene3D" id="1.10.150.810">
    <property type="match status" value="1"/>
</dbReference>
<dbReference type="SUPFAM" id="SSF47986">
    <property type="entry name" value="DEATH domain"/>
    <property type="match status" value="1"/>
</dbReference>
<keyword evidence="15" id="KW-0460">Magnesium</keyword>
<dbReference type="Pfam" id="PF00817">
    <property type="entry name" value="IMS"/>
    <property type="match status" value="1"/>
</dbReference>
<keyword evidence="13" id="KW-0863">Zinc-finger</keyword>
<gene>
    <name evidence="25" type="ORF">QTP70_021638</name>
</gene>
<dbReference type="SUPFAM" id="SSF48403">
    <property type="entry name" value="Ankyrin repeat"/>
    <property type="match status" value="1"/>
</dbReference>
<keyword evidence="11" id="KW-0479">Metal-binding</keyword>
<dbReference type="FunFam" id="1.10.150.810:FF:000003">
    <property type="entry name" value="DNA polymerase kappa subunit"/>
    <property type="match status" value="1"/>
</dbReference>
<dbReference type="Pfam" id="PF00023">
    <property type="entry name" value="Ank"/>
    <property type="match status" value="1"/>
</dbReference>
<sequence length="1183" mass="133282">MDRSGQDSILSRVALNDNKAGMQGLDKDKINKIILETSKGSRFYENELKKEHQVNQRIEKLMRYKAKVTEQQIQKAQAEVEKLAADLERCRELGRVIVHVDMDAFYAAVEMRDCPELMEKPMAVGSMSMLSTSNYHARRYGVRAAMPGFIAKKLCPDLVIVPPNFDKYRAVSEQVREVFADYDPNFLPMSLDEAYLDITEHLEQRQHWPESMRTHQIFEVKTTGEMNNPENLSPVLFEDSPSSSPVVPGTDRKVEVFGTSPEEAVREMRFRIEQKTRLTASAGIAPNMMLAKVCSDKNKPNGQYRILPERKAVMDFIQELPVRKVSGIGKVTEKMLAALGIISCSQLTQQMAMLSLLFSETTCHHFLQISLGIGSTRIDRDSERKSMSTERTFAEMNNAHEQYSLCRELCHDLAKDLERGGLKGKTVTLKLKNVNFEVKTRAFTLQCAVCSEEEIFAAAKDLLKAEIDNVTPLPLRLRLMGVRISSFISTDDKQPQQKSIMGFLKIASDSSSSVQPSKSEIVNTSDSGSVAFHKTASSVEVISEPLDTKLSTMTCPVCNQAQDTDDLILFNHHVDMCLNQEVLLEFREAVPPMAQSDSKVKDHEKSSTARGKSKRFCLKAKRFCGIQSTMEDRILALKNRIMTNPLLKKENLNPKTWMNSDHVKDFTDFVLQKEPEADTDFDNVEMLLETEKEYIEAAKRNDVETMKLLGRAVNVNAKNVHNRTALHYAVACKNKEAVDLLLKRRAKLDLQDKYGVATIHLAAWFGSLEILKLLVQGGADQRVENMEGMNMMHCAAVNNHTDILAYIVDDLQMKELDKEDHHGNRPFAVAAEHGCVQMLQMMMEEPYKMPTMEENQQKGNTPLHLAAKNGHLGAVQLLLDYFEVRNEANHAGETPLYLAADGAHEDCVLALLDADCDPNIPTTNQTTPLHCVCGKGYMPVVKLLLDHGVQMNIQNQHLQTPFHLAVKNCHTTVIESLLESCCDTDVTDHLGQTALHIAAELGKVDVIEIILKAAVNMEIKDRQGKTALGVAARADVVIVVDMIIKAERYFSWKKPNAETNEDLHDEFSLTFKPDHRAETKQVRNTLWNLAYSLLSKNEWKKLAEHWAFTEEQIAAIEEQWTGPNSYQEHGNRMLLIWLHGLLVAQGSPAKELYQGLIAIGNTKIAEKLRMEGEDNSKRKCKIS</sequence>
<keyword evidence="7" id="KW-0237">DNA synthesis</keyword>
<dbReference type="InterPro" id="IPR050116">
    <property type="entry name" value="DNA_polymerase-Y"/>
</dbReference>
<feature type="domain" description="Death" evidence="23">
    <location>
        <begin position="1098"/>
        <end position="1172"/>
    </location>
</feature>
<evidence type="ECO:0000256" key="11">
    <source>
        <dbReference type="ARBA" id="ARBA00022723"/>
    </source>
</evidence>
<dbReference type="GO" id="GO:0007165">
    <property type="term" value="P:signal transduction"/>
    <property type="evidence" value="ECO:0007669"/>
    <property type="project" value="InterPro"/>
</dbReference>
<dbReference type="EC" id="2.7.7.7" evidence="4"/>
<dbReference type="InterPro" id="IPR006642">
    <property type="entry name" value="Rad18_UBZ4"/>
</dbReference>